<comment type="caution">
    <text evidence="2">The sequence shown here is derived from an EMBL/GenBank/DDBJ whole genome shotgun (WGS) entry which is preliminary data.</text>
</comment>
<dbReference type="InterPro" id="IPR036259">
    <property type="entry name" value="MFS_trans_sf"/>
</dbReference>
<name>A0A8B5VUT9_ENTAV</name>
<proteinExistence type="predicted"/>
<dbReference type="EMBL" id="PDXQ01000002">
    <property type="protein sequence ID" value="TRZ28843.1"/>
    <property type="molecule type" value="Genomic_DNA"/>
</dbReference>
<evidence type="ECO:0000313" key="3">
    <source>
        <dbReference type="Proteomes" id="UP000316316"/>
    </source>
</evidence>
<keyword evidence="1" id="KW-0812">Transmembrane</keyword>
<evidence type="ECO:0008006" key="4">
    <source>
        <dbReference type="Google" id="ProtNLM"/>
    </source>
</evidence>
<dbReference type="Proteomes" id="UP000316316">
    <property type="component" value="Unassembled WGS sequence"/>
</dbReference>
<sequence>MNKKIDSSLPDKWRRNLYFFLAGQFLSGITSMIVQYSIIWYLTKITGSATVLSFATLLGMIPMVVLSPFVGCGSTQ</sequence>
<dbReference type="AlphaFoldDB" id="A0A8B5VUT9"/>
<gene>
    <name evidence="2" type="ORF">AUF17_19245</name>
</gene>
<reference evidence="2 3" key="1">
    <citation type="submission" date="2017-10" db="EMBL/GenBank/DDBJ databases">
        <title>FDA dAtabase for Regulatory Grade micrObial Sequences (FDA-ARGOS): Supporting development and validation of Infectious Disease Dx tests.</title>
        <authorList>
            <person name="Campos J."/>
            <person name="Goldberg B."/>
            <person name="Tallon L.J."/>
            <person name="Sadzewicz L."/>
            <person name="Sengamalay N."/>
            <person name="Ott S."/>
            <person name="Godinez A."/>
            <person name="Nagaraj S."/>
            <person name="Vyas G."/>
            <person name="Aluvathingal J."/>
            <person name="Nadendla S."/>
            <person name="Geyer C."/>
            <person name="Nandy P."/>
            <person name="Hobson J."/>
            <person name="Sichtig H."/>
        </authorList>
    </citation>
    <scope>NUCLEOTIDE SEQUENCE [LARGE SCALE GENOMIC DNA]</scope>
    <source>
        <strain evidence="2 3">FDAARGOS_185</strain>
    </source>
</reference>
<evidence type="ECO:0000256" key="1">
    <source>
        <dbReference type="SAM" id="Phobius"/>
    </source>
</evidence>
<evidence type="ECO:0000313" key="2">
    <source>
        <dbReference type="EMBL" id="TRZ28843.1"/>
    </source>
</evidence>
<feature type="transmembrane region" description="Helical" evidence="1">
    <location>
        <begin position="17"/>
        <end position="42"/>
    </location>
</feature>
<organism evidence="2 3">
    <name type="scientific">Enterococcus avium</name>
    <name type="common">Streptococcus avium</name>
    <dbReference type="NCBI Taxonomy" id="33945"/>
    <lineage>
        <taxon>Bacteria</taxon>
        <taxon>Bacillati</taxon>
        <taxon>Bacillota</taxon>
        <taxon>Bacilli</taxon>
        <taxon>Lactobacillales</taxon>
        <taxon>Enterococcaceae</taxon>
        <taxon>Enterococcus</taxon>
    </lineage>
</organism>
<accession>A0A8B5VUT9</accession>
<keyword evidence="1" id="KW-1133">Transmembrane helix</keyword>
<keyword evidence="1" id="KW-0472">Membrane</keyword>
<feature type="transmembrane region" description="Helical" evidence="1">
    <location>
        <begin position="49"/>
        <end position="70"/>
    </location>
</feature>
<protein>
    <recommendedName>
        <fullName evidence="4">MFS transporter</fullName>
    </recommendedName>
</protein>
<dbReference type="SUPFAM" id="SSF103473">
    <property type="entry name" value="MFS general substrate transporter"/>
    <property type="match status" value="1"/>
</dbReference>